<accession>A0ABQ6JP42</accession>
<feature type="compositionally biased region" description="Low complexity" evidence="1">
    <location>
        <begin position="33"/>
        <end position="45"/>
    </location>
</feature>
<keyword evidence="3" id="KW-1185">Reference proteome</keyword>
<protein>
    <submittedName>
        <fullName evidence="2">Uncharacterized protein</fullName>
    </submittedName>
</protein>
<evidence type="ECO:0000256" key="1">
    <source>
        <dbReference type="SAM" id="MobiDB-lite"/>
    </source>
</evidence>
<evidence type="ECO:0000313" key="2">
    <source>
        <dbReference type="EMBL" id="GMA90057.1"/>
    </source>
</evidence>
<dbReference type="Proteomes" id="UP001157069">
    <property type="component" value="Unassembled WGS sequence"/>
</dbReference>
<dbReference type="EMBL" id="BSVA01000001">
    <property type="protein sequence ID" value="GMA90057.1"/>
    <property type="molecule type" value="Genomic_DNA"/>
</dbReference>
<dbReference type="PROSITE" id="PS51257">
    <property type="entry name" value="PROKAR_LIPOPROTEIN"/>
    <property type="match status" value="1"/>
</dbReference>
<name>A0ABQ6JP42_9MICO</name>
<feature type="region of interest" description="Disordered" evidence="1">
    <location>
        <begin position="24"/>
        <end position="78"/>
    </location>
</feature>
<proteinExistence type="predicted"/>
<comment type="caution">
    <text evidence="2">The sequence shown here is derived from an EMBL/GenBank/DDBJ whole genome shotgun (WGS) entry which is preliminary data.</text>
</comment>
<feature type="compositionally biased region" description="Polar residues" evidence="1">
    <location>
        <begin position="60"/>
        <end position="70"/>
    </location>
</feature>
<evidence type="ECO:0000313" key="3">
    <source>
        <dbReference type="Proteomes" id="UP001157069"/>
    </source>
</evidence>
<reference evidence="3" key="1">
    <citation type="journal article" date="2019" name="Int. J. Syst. Evol. Microbiol.">
        <title>The Global Catalogue of Microorganisms (GCM) 10K type strain sequencing project: providing services to taxonomists for standard genome sequencing and annotation.</title>
        <authorList>
            <consortium name="The Broad Institute Genomics Platform"/>
            <consortium name="The Broad Institute Genome Sequencing Center for Infectious Disease"/>
            <person name="Wu L."/>
            <person name="Ma J."/>
        </authorList>
    </citation>
    <scope>NUCLEOTIDE SEQUENCE [LARGE SCALE GENOMIC DNA]</scope>
    <source>
        <strain evidence="3">NBRC 108755</strain>
    </source>
</reference>
<feature type="compositionally biased region" description="Basic and acidic residues" evidence="1">
    <location>
        <begin position="46"/>
        <end position="59"/>
    </location>
</feature>
<gene>
    <name evidence="2" type="ORF">GCM10025869_05860</name>
</gene>
<organism evidence="2 3">
    <name type="scientific">Homoserinibacter gongjuensis</name>
    <dbReference type="NCBI Taxonomy" id="1162968"/>
    <lineage>
        <taxon>Bacteria</taxon>
        <taxon>Bacillati</taxon>
        <taxon>Actinomycetota</taxon>
        <taxon>Actinomycetes</taxon>
        <taxon>Micrococcales</taxon>
        <taxon>Microbacteriaceae</taxon>
        <taxon>Homoserinibacter</taxon>
    </lineage>
</organism>
<sequence>MARDPEGVGVVVGGWFRDAACGGSSPAGGACGGSSTSWGACGGSSNRERTWNEGPDRASDPSQDSSQGDNPNIALTRPHIIGLLTLDDR</sequence>